<dbReference type="PANTHER" id="PTHR16220">
    <property type="entry name" value="WD REPEAT PROTEIN 8-RELATED"/>
    <property type="match status" value="1"/>
</dbReference>
<dbReference type="InterPro" id="IPR015943">
    <property type="entry name" value="WD40/YVTN_repeat-like_dom_sf"/>
</dbReference>
<evidence type="ECO:0000313" key="1">
    <source>
        <dbReference type="EMBL" id="PMD15231.1"/>
    </source>
</evidence>
<keyword evidence="2" id="KW-1185">Reference proteome</keyword>
<dbReference type="GO" id="GO:0005815">
    <property type="term" value="C:microtubule organizing center"/>
    <property type="evidence" value="ECO:0007669"/>
    <property type="project" value="TreeGrafter"/>
</dbReference>
<dbReference type="Proteomes" id="UP000235672">
    <property type="component" value="Unassembled WGS sequence"/>
</dbReference>
<sequence>MEPKMRFSRTLKSSTQSLPSPDGAFIATLFPSKFTLRTTRSLQTTRVISLPAELTAQITNFLWSPSSQRLLISSYEHIRVFSALDSSFSATIAHPTSGTTRITYAAFGSKEDEILVFSEFGLKVSVFNLRTQRSVDIGSPKFYHAGLATKGFSYRPKTGNLALLTRSGGKDVVSVHVKDSLDVMRSWCPDTIDAQGVCWSADGRWLVVWESPSQGHMICVYTADGHLFKFWNGPVHISDEDSDISLGAGIKLLDWSRDGALVAVGDFSRRVTVLSAPSFTETASLFHSATVKPAESLQIWQEQIVPSPNGGFSREFVAATQVICPPTSGSTPPTNAESKTGTNFMSFDTSSSLLATKTENMPTTVWIWDLGTRILRAVLILHAPIAKATWHSTINELLMIRCEGDESRGLVHLWDPSWSIPKIIDFATQIPGGKVIGKTVGRWLNSPSASPAIFFSDSQDCILASIPGSEEEEVPWQDAEVRGFDIYGQQEESPLNLVPADEKRIYSRVSELMDEGTTGMSGGTDEVEDTFRFRKFVEPGTNQWSSST</sequence>
<dbReference type="SUPFAM" id="SSF82171">
    <property type="entry name" value="DPP6 N-terminal domain-like"/>
    <property type="match status" value="1"/>
</dbReference>
<dbReference type="PANTHER" id="PTHR16220:SF0">
    <property type="entry name" value="WD REPEAT-CONTAINING PROTEIN WRAP73"/>
    <property type="match status" value="1"/>
</dbReference>
<protein>
    <recommendedName>
        <fullName evidence="3">WD40 repeat-like protein</fullName>
    </recommendedName>
</protein>
<gene>
    <name evidence="1" type="ORF">NA56DRAFT_354039</name>
</gene>
<dbReference type="GO" id="GO:1990811">
    <property type="term" value="C:MWP complex"/>
    <property type="evidence" value="ECO:0007669"/>
    <property type="project" value="TreeGrafter"/>
</dbReference>
<accession>A0A2J6PMH1</accession>
<organism evidence="1 2">
    <name type="scientific">Hyaloscypha hepaticicola</name>
    <dbReference type="NCBI Taxonomy" id="2082293"/>
    <lineage>
        <taxon>Eukaryota</taxon>
        <taxon>Fungi</taxon>
        <taxon>Dikarya</taxon>
        <taxon>Ascomycota</taxon>
        <taxon>Pezizomycotina</taxon>
        <taxon>Leotiomycetes</taxon>
        <taxon>Helotiales</taxon>
        <taxon>Hyaloscyphaceae</taxon>
        <taxon>Hyaloscypha</taxon>
    </lineage>
</organism>
<dbReference type="AlphaFoldDB" id="A0A2J6PMH1"/>
<proteinExistence type="predicted"/>
<reference evidence="1 2" key="1">
    <citation type="submission" date="2016-05" db="EMBL/GenBank/DDBJ databases">
        <title>A degradative enzymes factory behind the ericoid mycorrhizal symbiosis.</title>
        <authorList>
            <consortium name="DOE Joint Genome Institute"/>
            <person name="Martino E."/>
            <person name="Morin E."/>
            <person name="Grelet G."/>
            <person name="Kuo A."/>
            <person name="Kohler A."/>
            <person name="Daghino S."/>
            <person name="Barry K."/>
            <person name="Choi C."/>
            <person name="Cichocki N."/>
            <person name="Clum A."/>
            <person name="Copeland A."/>
            <person name="Hainaut M."/>
            <person name="Haridas S."/>
            <person name="Labutti K."/>
            <person name="Lindquist E."/>
            <person name="Lipzen A."/>
            <person name="Khouja H.-R."/>
            <person name="Murat C."/>
            <person name="Ohm R."/>
            <person name="Olson A."/>
            <person name="Spatafora J."/>
            <person name="Veneault-Fourrey C."/>
            <person name="Henrissat B."/>
            <person name="Grigoriev I."/>
            <person name="Martin F."/>
            <person name="Perotto S."/>
        </authorList>
    </citation>
    <scope>NUCLEOTIDE SEQUENCE [LARGE SCALE GENOMIC DNA]</scope>
    <source>
        <strain evidence="1 2">UAMH 7357</strain>
    </source>
</reference>
<dbReference type="GO" id="GO:1990810">
    <property type="term" value="P:microtubule anchoring at mitotic spindle pole body"/>
    <property type="evidence" value="ECO:0007669"/>
    <property type="project" value="TreeGrafter"/>
</dbReference>
<evidence type="ECO:0008006" key="3">
    <source>
        <dbReference type="Google" id="ProtNLM"/>
    </source>
</evidence>
<dbReference type="InterPro" id="IPR052778">
    <property type="entry name" value="Centrosome-WD_assoc"/>
</dbReference>
<dbReference type="EMBL" id="KZ613515">
    <property type="protein sequence ID" value="PMD15231.1"/>
    <property type="molecule type" value="Genomic_DNA"/>
</dbReference>
<name>A0A2J6PMH1_9HELO</name>
<dbReference type="Gene3D" id="2.130.10.10">
    <property type="entry name" value="YVTN repeat-like/Quinoprotein amine dehydrogenase"/>
    <property type="match status" value="1"/>
</dbReference>
<dbReference type="STRING" id="1745343.A0A2J6PMH1"/>
<evidence type="ECO:0000313" key="2">
    <source>
        <dbReference type="Proteomes" id="UP000235672"/>
    </source>
</evidence>
<dbReference type="OrthoDB" id="308690at2759"/>